<dbReference type="InterPro" id="IPR051185">
    <property type="entry name" value="ASPM"/>
</dbReference>
<comment type="subcellular location">
    <subcellularLocation>
        <location evidence="1">Cytoplasm</location>
    </subcellularLocation>
</comment>
<evidence type="ECO:0000256" key="1">
    <source>
        <dbReference type="ARBA" id="ARBA00004496"/>
    </source>
</evidence>
<dbReference type="GO" id="GO:0000278">
    <property type="term" value="P:mitotic cell cycle"/>
    <property type="evidence" value="ECO:0007669"/>
    <property type="project" value="TreeGrafter"/>
</dbReference>
<dbReference type="AlphaFoldDB" id="A0AA36NB93"/>
<protein>
    <submittedName>
        <fullName evidence="5">Uncharacterized protein</fullName>
    </submittedName>
</protein>
<proteinExistence type="predicted"/>
<reference evidence="5" key="1">
    <citation type="submission" date="2023-08" db="EMBL/GenBank/DDBJ databases">
        <authorList>
            <person name="Chen Y."/>
            <person name="Shah S."/>
            <person name="Dougan E. K."/>
            <person name="Thang M."/>
            <person name="Chan C."/>
        </authorList>
    </citation>
    <scope>NUCLEOTIDE SEQUENCE</scope>
</reference>
<sequence>MQRRARSAMEGFPDNIKDIVDAGRTGLQVARTQRSAPNDFRPNRMIKGSTRTSRVLQRTCAFNTTQHRDKVMQGRQMSALDQQKHEWTRRVAAERIQRTWRAWYKYCQENSEWLMTTWIAATMIQARWRAYHMKRVKLDKAATNIQRLARAFLVRKVLRQRRAAVVIQRRARGMIARKRVRGMHEAGVKLQSLVRGGLARRRVAIRRVAFHRLALTIQCAIRTHLACRRTQALRDAKADQKAREESAVHIQRLYRGTQGREVAQQKLDLYNRQLEQYRAATKLQSMARRDAAIKKVDKVRADKFDKMNQAATFIRKMWLGARTRRRYRELLEEFGRHVHNVVTIQRYGRGFLVRLRMWRQAVRAEEELWGALEIQRVWRGYLGRVKWETKYEQVWQREMGAVMIQRNLRGWLARTKVGRLRRKMARAEFERARARFRAAQRIQALIRAALVRKKFIRRYTRARHAAVRIQKVARGHALRKRVWQQVKEQKATVIEASSVFARLTHGARWLVRRRKLHLRTPRKELLRRAGSEVTLWGFHPMNVIPFKGWYTTDLPGPVTTVTQWTQ</sequence>
<dbReference type="Proteomes" id="UP001178507">
    <property type="component" value="Unassembled WGS sequence"/>
</dbReference>
<evidence type="ECO:0000313" key="6">
    <source>
        <dbReference type="Proteomes" id="UP001178507"/>
    </source>
</evidence>
<dbReference type="SMART" id="SM00015">
    <property type="entry name" value="IQ"/>
    <property type="match status" value="12"/>
</dbReference>
<dbReference type="GO" id="GO:0051295">
    <property type="term" value="P:establishment of meiotic spindle localization"/>
    <property type="evidence" value="ECO:0007669"/>
    <property type="project" value="TreeGrafter"/>
</dbReference>
<dbReference type="GO" id="GO:0007051">
    <property type="term" value="P:spindle organization"/>
    <property type="evidence" value="ECO:0007669"/>
    <property type="project" value="TreeGrafter"/>
</dbReference>
<name>A0AA36NB93_9DINO</name>
<dbReference type="EMBL" id="CAUJNA010003216">
    <property type="protein sequence ID" value="CAJ1396008.1"/>
    <property type="molecule type" value="Genomic_DNA"/>
</dbReference>
<dbReference type="Gene3D" id="1.20.5.190">
    <property type="match status" value="5"/>
</dbReference>
<comment type="caution">
    <text evidence="5">The sequence shown here is derived from an EMBL/GenBank/DDBJ whole genome shotgun (WGS) entry which is preliminary data.</text>
</comment>
<dbReference type="PROSITE" id="PS50096">
    <property type="entry name" value="IQ"/>
    <property type="match status" value="9"/>
</dbReference>
<evidence type="ECO:0000256" key="3">
    <source>
        <dbReference type="ARBA" id="ARBA00022737"/>
    </source>
</evidence>
<keyword evidence="4" id="KW-0112">Calmodulin-binding</keyword>
<keyword evidence="2" id="KW-0963">Cytoplasm</keyword>
<accession>A0AA36NB93</accession>
<organism evidence="5 6">
    <name type="scientific">Effrenium voratum</name>
    <dbReference type="NCBI Taxonomy" id="2562239"/>
    <lineage>
        <taxon>Eukaryota</taxon>
        <taxon>Sar</taxon>
        <taxon>Alveolata</taxon>
        <taxon>Dinophyceae</taxon>
        <taxon>Suessiales</taxon>
        <taxon>Symbiodiniaceae</taxon>
        <taxon>Effrenium</taxon>
    </lineage>
</organism>
<dbReference type="PANTHER" id="PTHR22706">
    <property type="entry name" value="ASSEMBLY FACTOR FOR SPINDLE MICROTUBULES"/>
    <property type="match status" value="1"/>
</dbReference>
<evidence type="ECO:0000256" key="4">
    <source>
        <dbReference type="ARBA" id="ARBA00022860"/>
    </source>
</evidence>
<dbReference type="GO" id="GO:0005737">
    <property type="term" value="C:cytoplasm"/>
    <property type="evidence" value="ECO:0007669"/>
    <property type="project" value="UniProtKB-SubCell"/>
</dbReference>
<dbReference type="GO" id="GO:0005516">
    <property type="term" value="F:calmodulin binding"/>
    <property type="evidence" value="ECO:0007669"/>
    <property type="project" value="UniProtKB-KW"/>
</dbReference>
<keyword evidence="3" id="KW-0677">Repeat</keyword>
<dbReference type="GO" id="GO:0000922">
    <property type="term" value="C:spindle pole"/>
    <property type="evidence" value="ECO:0007669"/>
    <property type="project" value="TreeGrafter"/>
</dbReference>
<dbReference type="Pfam" id="PF00612">
    <property type="entry name" value="IQ"/>
    <property type="match status" value="8"/>
</dbReference>
<evidence type="ECO:0000313" key="5">
    <source>
        <dbReference type="EMBL" id="CAJ1396008.1"/>
    </source>
</evidence>
<dbReference type="PANTHER" id="PTHR22706:SF1">
    <property type="entry name" value="ASSEMBLY FACTOR FOR SPINDLE MICROTUBULES"/>
    <property type="match status" value="1"/>
</dbReference>
<evidence type="ECO:0000256" key="2">
    <source>
        <dbReference type="ARBA" id="ARBA00022490"/>
    </source>
</evidence>
<gene>
    <name evidence="5" type="ORF">EVOR1521_LOCUS20300</name>
</gene>
<dbReference type="InterPro" id="IPR000048">
    <property type="entry name" value="IQ_motif_EF-hand-BS"/>
</dbReference>
<keyword evidence="6" id="KW-1185">Reference proteome</keyword>